<feature type="transmembrane region" description="Helical" evidence="12">
    <location>
        <begin position="12"/>
        <end position="30"/>
    </location>
</feature>
<evidence type="ECO:0000256" key="2">
    <source>
        <dbReference type="ARBA" id="ARBA00022475"/>
    </source>
</evidence>
<gene>
    <name evidence="13" type="ORF">PFDSM3638_09885</name>
</gene>
<organism evidence="13 14">
    <name type="scientific">Pyrococcus furiosus (strain ATCC 43587 / DSM 3638 / JCM 8422 / Vc1)</name>
    <dbReference type="NCBI Taxonomy" id="186497"/>
    <lineage>
        <taxon>Archaea</taxon>
        <taxon>Methanobacteriati</taxon>
        <taxon>Methanobacteriota</taxon>
        <taxon>Thermococci</taxon>
        <taxon>Thermococcales</taxon>
        <taxon>Thermococcaceae</taxon>
        <taxon>Pyrococcus</taxon>
    </lineage>
</organism>
<dbReference type="CDD" id="cd13961">
    <property type="entry name" value="PT_UbiA_DGGGPS"/>
    <property type="match status" value="1"/>
</dbReference>
<evidence type="ECO:0000313" key="14">
    <source>
        <dbReference type="Proteomes" id="UP000324354"/>
    </source>
</evidence>
<keyword evidence="4 12" id="KW-0808">Transferase</keyword>
<dbReference type="UniPathway" id="UPA00940"/>
<dbReference type="GO" id="GO:0005886">
    <property type="term" value="C:plasma membrane"/>
    <property type="evidence" value="ECO:0007669"/>
    <property type="project" value="UniProtKB-SubCell"/>
</dbReference>
<keyword evidence="2 12" id="KW-1003">Cell membrane</keyword>
<evidence type="ECO:0000256" key="7">
    <source>
        <dbReference type="ARBA" id="ARBA00022989"/>
    </source>
</evidence>
<dbReference type="EMBL" id="CP023154">
    <property type="protein sequence ID" value="QEK79558.1"/>
    <property type="molecule type" value="Genomic_DNA"/>
</dbReference>
<evidence type="ECO:0000256" key="11">
    <source>
        <dbReference type="ARBA" id="ARBA00023264"/>
    </source>
</evidence>
<dbReference type="EC" id="2.5.1.42" evidence="12"/>
<dbReference type="KEGG" id="pfu:PF1963"/>
<dbReference type="GO" id="GO:0000287">
    <property type="term" value="F:magnesium ion binding"/>
    <property type="evidence" value="ECO:0007669"/>
    <property type="project" value="UniProtKB-UniRule"/>
</dbReference>
<comment type="similarity">
    <text evidence="12">Belongs to the UbiA prenyltransferase family. DGGGP synthase subfamily.</text>
</comment>
<dbReference type="GO" id="GO:0046474">
    <property type="term" value="P:glycerophospholipid biosynthetic process"/>
    <property type="evidence" value="ECO:0007669"/>
    <property type="project" value="UniProtKB-UniRule"/>
</dbReference>
<evidence type="ECO:0000256" key="10">
    <source>
        <dbReference type="ARBA" id="ARBA00023209"/>
    </source>
</evidence>
<dbReference type="AlphaFoldDB" id="A0A5C0XTC4"/>
<sequence>MEVKGFIEIMRPHNCILAGIVGILGALVAYEGIPDIKTLTLIFWVVYFGCSGGNTANDYFDYEIDKINRPNRPLPRGAMSRRAALYYALLQYAIGSILAYFLNIRAFVFATIAYFLTFLYGWKLKPLPLVGNITVAALTAATPIYGAIGVGRIGLAGYLAICAFLVNVSREIMKDIEDIEGDKALGARTLPIIIGEKKAAIIAAIFGFLTVIASFLPVKVGIGLGYAPIIIVDIIIIKASIDVLRDPKAASKGQKLLKIATFVAVISFLAGALTKGV</sequence>
<evidence type="ECO:0000256" key="12">
    <source>
        <dbReference type="HAMAP-Rule" id="MF_01286"/>
    </source>
</evidence>
<dbReference type="OrthoDB" id="11851at2157"/>
<evidence type="ECO:0000256" key="9">
    <source>
        <dbReference type="ARBA" id="ARBA00023136"/>
    </source>
</evidence>
<dbReference type="NCBIfam" id="NF009522">
    <property type="entry name" value="PRK12883.1"/>
    <property type="match status" value="1"/>
</dbReference>
<comment type="cofactor">
    <cofactor evidence="12">
        <name>Mg(2+)</name>
        <dbReference type="ChEBI" id="CHEBI:18420"/>
    </cofactor>
</comment>
<feature type="transmembrane region" description="Helical" evidence="12">
    <location>
        <begin position="107"/>
        <end position="124"/>
    </location>
</feature>
<evidence type="ECO:0000256" key="4">
    <source>
        <dbReference type="ARBA" id="ARBA00022679"/>
    </source>
</evidence>
<feature type="transmembrane region" description="Helical" evidence="12">
    <location>
        <begin position="144"/>
        <end position="166"/>
    </location>
</feature>
<feature type="transmembrane region" description="Helical" evidence="12">
    <location>
        <begin position="256"/>
        <end position="274"/>
    </location>
</feature>
<comment type="function">
    <text evidence="12">Prenyltransferase that catalyzes the transfer of the geranylgeranyl moiety of geranylgeranyl diphosphate (GGPP) to the C2 hydroxyl of (S)-3-O-geranylgeranylglyceryl phosphate (GGGP). This reaction is the second ether-bond-formation step in the biosynthesis of archaeal membrane lipids.</text>
</comment>
<keyword evidence="9 12" id="KW-0472">Membrane</keyword>
<dbReference type="HAMAP" id="MF_01286">
    <property type="entry name" value="DGGGP_synth"/>
    <property type="match status" value="1"/>
</dbReference>
<dbReference type="InterPro" id="IPR050475">
    <property type="entry name" value="Prenyltransferase_related"/>
</dbReference>
<name>A0A5C0XTC4_PYRFU</name>
<proteinExistence type="inferred from homology"/>
<dbReference type="Proteomes" id="UP000324354">
    <property type="component" value="Chromosome"/>
</dbReference>
<dbReference type="InterPro" id="IPR000537">
    <property type="entry name" value="UbiA_prenyltransferase"/>
</dbReference>
<feature type="transmembrane region" description="Helical" evidence="12">
    <location>
        <begin position="84"/>
        <end position="102"/>
    </location>
</feature>
<evidence type="ECO:0000256" key="5">
    <source>
        <dbReference type="ARBA" id="ARBA00022692"/>
    </source>
</evidence>
<feature type="transmembrane region" description="Helical" evidence="12">
    <location>
        <begin position="199"/>
        <end position="218"/>
    </location>
</feature>
<dbReference type="RefSeq" id="WP_011013105.1">
    <property type="nucleotide sequence ID" value="NC_003413.1"/>
</dbReference>
<dbReference type="InterPro" id="IPR023547">
    <property type="entry name" value="DGGGP_synth"/>
</dbReference>
<comment type="pathway">
    <text evidence="12">Membrane lipid metabolism; glycerophospholipid metabolism.</text>
</comment>
<keyword evidence="10 12" id="KW-0594">Phospholipid biosynthesis</keyword>
<dbReference type="Pfam" id="PF01040">
    <property type="entry name" value="UbiA"/>
    <property type="match status" value="1"/>
</dbReference>
<comment type="subcellular location">
    <subcellularLocation>
        <location evidence="1 12">Cell membrane</location>
        <topology evidence="1 12">Multi-pass membrane protein</topology>
    </subcellularLocation>
</comment>
<evidence type="ECO:0000256" key="8">
    <source>
        <dbReference type="ARBA" id="ARBA00023098"/>
    </source>
</evidence>
<dbReference type="PANTHER" id="PTHR42723">
    <property type="entry name" value="CHLOROPHYLL SYNTHASE"/>
    <property type="match status" value="1"/>
</dbReference>
<comment type="catalytic activity">
    <reaction evidence="12">
        <text>sn-3-O-(geranylgeranyl)glycerol 1-phosphate + (2E,6E,10E)-geranylgeranyl diphosphate = 2,3-bis-O-(geranylgeranyl)-sn-glycerol 1-phosphate + diphosphate</text>
        <dbReference type="Rhea" id="RHEA:18109"/>
        <dbReference type="ChEBI" id="CHEBI:33019"/>
        <dbReference type="ChEBI" id="CHEBI:57677"/>
        <dbReference type="ChEBI" id="CHEBI:58756"/>
        <dbReference type="ChEBI" id="CHEBI:58837"/>
        <dbReference type="EC" id="2.5.1.42"/>
    </reaction>
</comment>
<reference evidence="13 14" key="1">
    <citation type="submission" date="2017-08" db="EMBL/GenBank/DDBJ databases">
        <title>Resequencing and Reannotation of the genome of Pyrococcus furiosus type strain DSM3638.</title>
        <authorList>
            <person name="Reichelt R.M."/>
            <person name="Bunk B."/>
        </authorList>
    </citation>
    <scope>NUCLEOTIDE SEQUENCE [LARGE SCALE GENOMIC DNA]</scope>
    <source>
        <strain evidence="13 14">DSM 3638</strain>
    </source>
</reference>
<evidence type="ECO:0000256" key="1">
    <source>
        <dbReference type="ARBA" id="ARBA00004651"/>
    </source>
</evidence>
<keyword evidence="11 12" id="KW-1208">Phospholipid metabolism</keyword>
<evidence type="ECO:0000256" key="6">
    <source>
        <dbReference type="ARBA" id="ARBA00022842"/>
    </source>
</evidence>
<dbReference type="GeneID" id="41713785"/>
<accession>A0A5C0XTC4</accession>
<keyword evidence="6 12" id="KW-0460">Magnesium</keyword>
<dbReference type="InterPro" id="IPR044878">
    <property type="entry name" value="UbiA_sf"/>
</dbReference>
<feature type="transmembrane region" description="Helical" evidence="12">
    <location>
        <begin position="224"/>
        <end position="244"/>
    </location>
</feature>
<dbReference type="GeneID" id="13301217"/>
<keyword evidence="7 12" id="KW-1133">Transmembrane helix</keyword>
<keyword evidence="3 12" id="KW-0444">Lipid biosynthesis</keyword>
<dbReference type="Gene3D" id="1.20.120.1780">
    <property type="entry name" value="UbiA prenyltransferase"/>
    <property type="match status" value="1"/>
</dbReference>
<dbReference type="PANTHER" id="PTHR42723:SF1">
    <property type="entry name" value="CHLOROPHYLL SYNTHASE, CHLOROPLASTIC"/>
    <property type="match status" value="1"/>
</dbReference>
<evidence type="ECO:0000256" key="3">
    <source>
        <dbReference type="ARBA" id="ARBA00022516"/>
    </source>
</evidence>
<protein>
    <recommendedName>
        <fullName evidence="12">Digeranylgeranylglyceryl phosphate synthase</fullName>
        <shortName evidence="12">DGGGP synthase</shortName>
        <shortName evidence="12">DGGGPS</shortName>
        <ecNumber evidence="12">2.5.1.42</ecNumber>
    </recommendedName>
    <alternativeName>
        <fullName evidence="12">(S)-2,3-di-O-geranylgeranylglyceryl phosphate synthase</fullName>
    </alternativeName>
    <alternativeName>
        <fullName evidence="12">Geranylgeranylglycerol-phosphate geranylgeranyltransferase</fullName>
    </alternativeName>
</protein>
<evidence type="ECO:0000313" key="13">
    <source>
        <dbReference type="EMBL" id="QEK79558.1"/>
    </source>
</evidence>
<keyword evidence="5 12" id="KW-0812">Transmembrane</keyword>
<dbReference type="Gene3D" id="1.10.357.140">
    <property type="entry name" value="UbiA prenyltransferase"/>
    <property type="match status" value="1"/>
</dbReference>
<dbReference type="SMR" id="A0A5C0XTC4"/>
<keyword evidence="8 12" id="KW-0443">Lipid metabolism</keyword>
<dbReference type="GO" id="GO:0047295">
    <property type="term" value="F:geranylgeranylglycerol-phosphate geranylgeranyltransferase activity"/>
    <property type="evidence" value="ECO:0007669"/>
    <property type="project" value="UniProtKB-UniRule"/>
</dbReference>